<name>A0ACB8A3L8_9AGAM</name>
<accession>A0ACB8A3L8</accession>
<reference evidence="1" key="1">
    <citation type="journal article" date="2021" name="New Phytol.">
        <title>Evolutionary innovations through gain and loss of genes in the ectomycorrhizal Boletales.</title>
        <authorList>
            <person name="Wu G."/>
            <person name="Miyauchi S."/>
            <person name="Morin E."/>
            <person name="Kuo A."/>
            <person name="Drula E."/>
            <person name="Varga T."/>
            <person name="Kohler A."/>
            <person name="Feng B."/>
            <person name="Cao Y."/>
            <person name="Lipzen A."/>
            <person name="Daum C."/>
            <person name="Hundley H."/>
            <person name="Pangilinan J."/>
            <person name="Johnson J."/>
            <person name="Barry K."/>
            <person name="LaButti K."/>
            <person name="Ng V."/>
            <person name="Ahrendt S."/>
            <person name="Min B."/>
            <person name="Choi I.G."/>
            <person name="Park H."/>
            <person name="Plett J.M."/>
            <person name="Magnuson J."/>
            <person name="Spatafora J.W."/>
            <person name="Nagy L.G."/>
            <person name="Henrissat B."/>
            <person name="Grigoriev I.V."/>
            <person name="Yang Z.L."/>
            <person name="Xu J."/>
            <person name="Martin F.M."/>
        </authorList>
    </citation>
    <scope>NUCLEOTIDE SEQUENCE</scope>
    <source>
        <strain evidence="1">ATCC 28755</strain>
    </source>
</reference>
<protein>
    <submittedName>
        <fullName evidence="1">Uncharacterized protein</fullName>
    </submittedName>
</protein>
<organism evidence="1 2">
    <name type="scientific">Hygrophoropsis aurantiaca</name>
    <dbReference type="NCBI Taxonomy" id="72124"/>
    <lineage>
        <taxon>Eukaryota</taxon>
        <taxon>Fungi</taxon>
        <taxon>Dikarya</taxon>
        <taxon>Basidiomycota</taxon>
        <taxon>Agaricomycotina</taxon>
        <taxon>Agaricomycetes</taxon>
        <taxon>Agaricomycetidae</taxon>
        <taxon>Boletales</taxon>
        <taxon>Coniophorineae</taxon>
        <taxon>Hygrophoropsidaceae</taxon>
        <taxon>Hygrophoropsis</taxon>
    </lineage>
</organism>
<proteinExistence type="predicted"/>
<evidence type="ECO:0000313" key="2">
    <source>
        <dbReference type="Proteomes" id="UP000790377"/>
    </source>
</evidence>
<dbReference type="EMBL" id="MU267889">
    <property type="protein sequence ID" value="KAH7907608.1"/>
    <property type="molecule type" value="Genomic_DNA"/>
</dbReference>
<comment type="caution">
    <text evidence="1">The sequence shown here is derived from an EMBL/GenBank/DDBJ whole genome shotgun (WGS) entry which is preliminary data.</text>
</comment>
<dbReference type="Proteomes" id="UP000790377">
    <property type="component" value="Unassembled WGS sequence"/>
</dbReference>
<sequence>MRSLIIQNYLGQLESIIREHPACINKDGRVAIPAIHTPDVALNFSKLNEDLATRVDSESLSKFLDDPSHNLDELDGELIEPERILRVALLALRKDSKTKRTAASTVEDVIQRGSASSPDNVLHQEISDLRKMHEEATQKEEQLESKIHSLTLDLANLRAELSRETSRWEKNHDFLVEDVREGLDESRRDRRQIHKAQEVLTRSQESARHAIVHVEEVVHDVSTAFDDFKASLNQRITRKSDIVHSFHRFLGYFVAYQYNRNIFMHSRMEKLQQELQRVTRLQREQDDSIAPALTDVQYLRQRLDRLESPSGPLSSTAASLESLKTSVDKILEDITDLNTSLGEATGIPVSNQTLAEEFRWYDSTYEERGVTASSMTIPSPPASEASNDDLEASISPSLFSFRPVLTWPTLGEYQTSSVDTASTTYHGSTGGSQGTGDSENAGDSEGDSESDSGEAGLPVMLEPKLRRLLELKSRSPPEILESDSLRDWKEAMVRYGAYFGNLPLDGNHTEVVIANQVANGISSDGAMKEGCNSRDVSGESSVGTGIACLSSDGNRTEAISANEVPKGISGDGEAKGDLDVQVVSGESSVGTGIASLSTDEIHTEVREAHGTNGAPIKLAFQAVGASQVSKEISGDGEVKDDHFFQVSSAGSSLSRDSQLDESCERREQSPLLLNTPEATSLRSEQYTSSCGATQEHHARGDDDRTDVIPGAFIDQLRRLSEPLYPVRQWVQRTWTTAIPDLHAVIKFDRTYLVDPSAHLSVPGRYILPSSRHLALFFAIAMLATENAARALETLANFSQMPFEHRTHPVASTSALQLPYGELANRPVDSSLVPLPETLDDDLSDASSIAAAQGYFPTMKVAGSRRKGKERCVSDVQKRKGKKGKENIRPGSKRARDDESDDDDDDNGEPKPKRGRPFGPGNYSPSDVKALLGFIENELPLGQRGWKAVHTRFVQWARKHKRPQRALKSLETKYKQLVRTTKPTGDGVCPPEVDKAHFIDNLINERAGTRDLHDSDFADNTGVISVSSDDDDTRTNLDEGVPTHRTVVTRSTHTNAPGPFRNHRGAAGMELINKLSVAFDPEVQRARDEGRAARSLFTTQHLTLSQQLHDTQSANDALRREAFELRSQLQRSDRERNQAEWKFGMLEMRTSRHPHMIQRGQHRGVPKKKHLLHEWHPDGGGQTMWITDDSSDGDEVNNAPYAFADSGLQHDSEARRYRHTSPFPQHHYSPSPAPIASGSQRKCPTRVVRVYRDIEKNKAKAEDGDEDENGASGSQLPAGRYVHTPEV</sequence>
<evidence type="ECO:0000313" key="1">
    <source>
        <dbReference type="EMBL" id="KAH7907608.1"/>
    </source>
</evidence>
<gene>
    <name evidence="1" type="ORF">BJ138DRAFT_1129056</name>
</gene>
<keyword evidence="2" id="KW-1185">Reference proteome</keyword>